<keyword evidence="1" id="KW-0812">Transmembrane</keyword>
<reference evidence="2 3" key="1">
    <citation type="journal article" date="2018" name="Mol. Genet. Genomics">
        <title>The red deer Cervus elaphus genome CerEla1.0: sequencing, annotating, genes, and chromosomes.</title>
        <authorList>
            <person name="Bana N.A."/>
            <person name="Nyiri A."/>
            <person name="Nagy J."/>
            <person name="Frank K."/>
            <person name="Nagy T."/>
            <person name="Steger V."/>
            <person name="Schiller M."/>
            <person name="Lakatos P."/>
            <person name="Sugar L."/>
            <person name="Horn P."/>
            <person name="Barta E."/>
            <person name="Orosz L."/>
        </authorList>
    </citation>
    <scope>NUCLEOTIDE SEQUENCE [LARGE SCALE GENOMIC DNA]</scope>
    <source>
        <strain evidence="2">Hungarian</strain>
    </source>
</reference>
<keyword evidence="3" id="KW-1185">Reference proteome</keyword>
<comment type="caution">
    <text evidence="2">The sequence shown here is derived from an EMBL/GenBank/DDBJ whole genome shotgun (WGS) entry which is preliminary data.</text>
</comment>
<dbReference type="PANTHER" id="PTHR17068">
    <property type="entry name" value="MYELOID-ASSOCIATED DIFFERENTIATION MARKER MYADM FAMILY MEMBER"/>
    <property type="match status" value="1"/>
</dbReference>
<feature type="transmembrane region" description="Helical" evidence="1">
    <location>
        <begin position="61"/>
        <end position="89"/>
    </location>
</feature>
<dbReference type="Proteomes" id="UP000242450">
    <property type="component" value="Chromosome 13"/>
</dbReference>
<dbReference type="PANTHER" id="PTHR17068:SF3">
    <property type="entry name" value="MYELOID-ASSOCIATED DIFFERENTIATION MARKER"/>
    <property type="match status" value="1"/>
</dbReference>
<dbReference type="AlphaFoldDB" id="A0A212CSE7"/>
<protein>
    <submittedName>
        <fullName evidence="2">Uncharacterized protein</fullName>
    </submittedName>
</protein>
<sequence length="120" mass="13585">MPDHHSTMSTNRTFTLSVSASLDTIWFYFCLPQLFSTCVAFSLVASMGIGRGDVGNWSMAVWCFCFAVTLIIFIAELCKLHALVLWPLYQFYEKLGGKPQRSSDEDCIDGLTAYMCTWEQ</sequence>
<dbReference type="InterPro" id="IPR047123">
    <property type="entry name" value="MYADM-like"/>
</dbReference>
<dbReference type="OrthoDB" id="9948609at2759"/>
<dbReference type="GO" id="GO:0005911">
    <property type="term" value="C:cell-cell junction"/>
    <property type="evidence" value="ECO:0007669"/>
    <property type="project" value="TreeGrafter"/>
</dbReference>
<keyword evidence="1" id="KW-1133">Transmembrane helix</keyword>
<dbReference type="GO" id="GO:0005886">
    <property type="term" value="C:plasma membrane"/>
    <property type="evidence" value="ECO:0007669"/>
    <property type="project" value="TreeGrafter"/>
</dbReference>
<keyword evidence="1" id="KW-0472">Membrane</keyword>
<evidence type="ECO:0000256" key="1">
    <source>
        <dbReference type="SAM" id="Phobius"/>
    </source>
</evidence>
<dbReference type="EMBL" id="MKHE01000013">
    <property type="protein sequence ID" value="OWK08764.1"/>
    <property type="molecule type" value="Genomic_DNA"/>
</dbReference>
<proteinExistence type="predicted"/>
<gene>
    <name evidence="2" type="ORF">Celaphus_00015189</name>
</gene>
<evidence type="ECO:0000313" key="2">
    <source>
        <dbReference type="EMBL" id="OWK08764.1"/>
    </source>
</evidence>
<organism evidence="2 3">
    <name type="scientific">Cervus elaphus hippelaphus</name>
    <name type="common">European red deer</name>
    <dbReference type="NCBI Taxonomy" id="46360"/>
    <lineage>
        <taxon>Eukaryota</taxon>
        <taxon>Metazoa</taxon>
        <taxon>Chordata</taxon>
        <taxon>Craniata</taxon>
        <taxon>Vertebrata</taxon>
        <taxon>Euteleostomi</taxon>
        <taxon>Mammalia</taxon>
        <taxon>Eutheria</taxon>
        <taxon>Laurasiatheria</taxon>
        <taxon>Artiodactyla</taxon>
        <taxon>Ruminantia</taxon>
        <taxon>Pecora</taxon>
        <taxon>Cervidae</taxon>
        <taxon>Cervinae</taxon>
        <taxon>Cervus</taxon>
    </lineage>
</organism>
<feature type="transmembrane region" description="Helical" evidence="1">
    <location>
        <begin position="25"/>
        <end position="49"/>
    </location>
</feature>
<accession>A0A212CSE7</accession>
<evidence type="ECO:0000313" key="3">
    <source>
        <dbReference type="Proteomes" id="UP000242450"/>
    </source>
</evidence>
<name>A0A212CSE7_CEREH</name>